<reference evidence="3 4" key="1">
    <citation type="submission" date="2015-05" db="EMBL/GenBank/DDBJ databases">
        <title>Draft genome sequence of the bacterium Gordonia jacobaea a new member of the Gordonia genus.</title>
        <authorList>
            <person name="Jimenez-Galisteo G."/>
            <person name="Dominguez A."/>
            <person name="Munoz E."/>
            <person name="Vinas M."/>
        </authorList>
    </citation>
    <scope>NUCLEOTIDE SEQUENCE [LARGE SCALE GENOMIC DNA]</scope>
    <source>
        <strain evidence="4">mv1</strain>
    </source>
</reference>
<evidence type="ECO:0000313" key="4">
    <source>
        <dbReference type="Proteomes" id="UP000037247"/>
    </source>
</evidence>
<dbReference type="EMBL" id="LDTZ01000014">
    <property type="protein sequence ID" value="KNA92880.1"/>
    <property type="molecule type" value="Genomic_DNA"/>
</dbReference>
<dbReference type="SUPFAM" id="SSF51261">
    <property type="entry name" value="Duplicated hybrid motif"/>
    <property type="match status" value="1"/>
</dbReference>
<dbReference type="Gene3D" id="2.70.70.10">
    <property type="entry name" value="Glucose Permease (Domain IIA)"/>
    <property type="match status" value="1"/>
</dbReference>
<name>A0ABR5IGL5_9ACTN</name>
<keyword evidence="4" id="KW-1185">Reference proteome</keyword>
<dbReference type="InterPro" id="IPR011055">
    <property type="entry name" value="Dup_hybrid_motif"/>
</dbReference>
<dbReference type="CDD" id="cd12797">
    <property type="entry name" value="M23_peptidase"/>
    <property type="match status" value="1"/>
</dbReference>
<feature type="region of interest" description="Disordered" evidence="1">
    <location>
        <begin position="1"/>
        <end position="32"/>
    </location>
</feature>
<feature type="domain" description="M23ase beta-sheet core" evidence="2">
    <location>
        <begin position="277"/>
        <end position="374"/>
    </location>
</feature>
<accession>A0ABR5IGL5</accession>
<dbReference type="RefSeq" id="WP_053117384.1">
    <property type="nucleotide sequence ID" value="NZ_JAQDQF010000002.1"/>
</dbReference>
<dbReference type="InterPro" id="IPR050570">
    <property type="entry name" value="Cell_wall_metabolism_enzyme"/>
</dbReference>
<proteinExistence type="predicted"/>
<evidence type="ECO:0000256" key="1">
    <source>
        <dbReference type="SAM" id="MobiDB-lite"/>
    </source>
</evidence>
<evidence type="ECO:0000259" key="2">
    <source>
        <dbReference type="Pfam" id="PF01551"/>
    </source>
</evidence>
<evidence type="ECO:0000313" key="3">
    <source>
        <dbReference type="EMBL" id="KNA92880.1"/>
    </source>
</evidence>
<feature type="compositionally biased region" description="Low complexity" evidence="1">
    <location>
        <begin position="11"/>
        <end position="25"/>
    </location>
</feature>
<comment type="caution">
    <text evidence="3">The sequence shown here is derived from an EMBL/GenBank/DDBJ whole genome shotgun (WGS) entry which is preliminary data.</text>
</comment>
<feature type="region of interest" description="Disordered" evidence="1">
    <location>
        <begin position="189"/>
        <end position="228"/>
    </location>
</feature>
<dbReference type="Pfam" id="PF01551">
    <property type="entry name" value="Peptidase_M23"/>
    <property type="match status" value="1"/>
</dbReference>
<organism evidence="3 4">
    <name type="scientific">Gordonia jacobaea</name>
    <dbReference type="NCBI Taxonomy" id="122202"/>
    <lineage>
        <taxon>Bacteria</taxon>
        <taxon>Bacillati</taxon>
        <taxon>Actinomycetota</taxon>
        <taxon>Actinomycetes</taxon>
        <taxon>Mycobacteriales</taxon>
        <taxon>Gordoniaceae</taxon>
        <taxon>Gordonia</taxon>
    </lineage>
</organism>
<gene>
    <name evidence="3" type="ORF">ABW18_05190</name>
</gene>
<feature type="compositionally biased region" description="Low complexity" evidence="1">
    <location>
        <begin position="189"/>
        <end position="210"/>
    </location>
</feature>
<dbReference type="Proteomes" id="UP000037247">
    <property type="component" value="Unassembled WGS sequence"/>
</dbReference>
<dbReference type="PANTHER" id="PTHR21666:SF270">
    <property type="entry name" value="MUREIN HYDROLASE ACTIVATOR ENVC"/>
    <property type="match status" value="1"/>
</dbReference>
<protein>
    <submittedName>
        <fullName evidence="3">Peptidase M23</fullName>
    </submittedName>
</protein>
<dbReference type="PANTHER" id="PTHR21666">
    <property type="entry name" value="PEPTIDASE-RELATED"/>
    <property type="match status" value="1"/>
</dbReference>
<feature type="region of interest" description="Disordered" evidence="1">
    <location>
        <begin position="138"/>
        <end position="160"/>
    </location>
</feature>
<dbReference type="InterPro" id="IPR016047">
    <property type="entry name" value="M23ase_b-sheet_dom"/>
</dbReference>
<sequence>MGDLAERGAPSRSTSTVGTVTSRRGSTYDDIPAEEMTAIIPIDELDSYDPWATDTAEHEYATDGFDQTTWSPSTWDPYYRPTRSELTQDILIPEGGFEAYADDPFESEGAQLDSFPSDADLDLTHSGEIDLRPAEKPFRQIPEPGRTRTRGKHRLAAPPTALRGGRAALVAMAAGAAVAAAAHAGTTEKAPAPATAPTNTANVGNAAPVPDLGPGIAAPDNSSQDMSVFTSQLAEGEQLVKDEAARKAAASRPYYESPLPMGLYQFTSGFAMRWGSMHGGVDFAAPLGTPIHAATDGVIKEAGPASGFGNWIQVQAADGTVTVYGHMYSSGVLVQKGQTVRAGDVIGLVGSDGQSTGPHCHFEVWKNGTTKIDPAPWLAEHGVRMSAYTG</sequence>